<sequence length="284" mass="33526">MKGVKYIKIDAHQHFWKITRQDYGWLTEEQAILYRDYLPHDLEPLIRQHGIDRTIVVQAAPTIEETEFLLELYSKYDFIAGVVGWLDLESPSFKDDYHRLREQVGFVGIRPMLHDLNDDRWIVRQEVMKNIELLVSDDFPLDLLIYPRHLPVVLELLEQFPQLRAVINHAAKPAIKNVITPFWIENMNKIASYENVMCKISGLITEADHQNWKHEDFRPFIQHLVHVFGIDRLMFGSDWPVCLLAGSYQNVYELFQNSLLQDLSEKEYIKIIGENASEFYRLNL</sequence>
<evidence type="ECO:0000313" key="3">
    <source>
        <dbReference type="EMBL" id="ASN04190.1"/>
    </source>
</evidence>
<dbReference type="AlphaFoldDB" id="A0A221M993"/>
<accession>A0A221M993</accession>
<dbReference type="GO" id="GO:0016787">
    <property type="term" value="F:hydrolase activity"/>
    <property type="evidence" value="ECO:0007669"/>
    <property type="project" value="UniProtKB-KW"/>
</dbReference>
<dbReference type="InterPro" id="IPR006680">
    <property type="entry name" value="Amidohydro-rel"/>
</dbReference>
<evidence type="ECO:0000313" key="4">
    <source>
        <dbReference type="Proteomes" id="UP000204391"/>
    </source>
</evidence>
<organism evidence="3 4">
    <name type="scientific">Virgibacillus necropolis</name>
    <dbReference type="NCBI Taxonomy" id="163877"/>
    <lineage>
        <taxon>Bacteria</taxon>
        <taxon>Bacillati</taxon>
        <taxon>Bacillota</taxon>
        <taxon>Bacilli</taxon>
        <taxon>Bacillales</taxon>
        <taxon>Bacillaceae</taxon>
        <taxon>Virgibacillus</taxon>
    </lineage>
</organism>
<dbReference type="PANTHER" id="PTHR43569">
    <property type="entry name" value="AMIDOHYDROLASE"/>
    <property type="match status" value="1"/>
</dbReference>
<name>A0A221M993_9BACI</name>
<protein>
    <submittedName>
        <fullName evidence="3">Amidohydrolase</fullName>
    </submittedName>
</protein>
<dbReference type="OrthoDB" id="5450317at2"/>
<dbReference type="InterPro" id="IPR032466">
    <property type="entry name" value="Metal_Hydrolase"/>
</dbReference>
<dbReference type="Pfam" id="PF04909">
    <property type="entry name" value="Amidohydro_2"/>
    <property type="match status" value="1"/>
</dbReference>
<dbReference type="Gene3D" id="3.20.20.140">
    <property type="entry name" value="Metal-dependent hydrolases"/>
    <property type="match status" value="1"/>
</dbReference>
<keyword evidence="4" id="KW-1185">Reference proteome</keyword>
<dbReference type="SUPFAM" id="SSF51556">
    <property type="entry name" value="Metallo-dependent hydrolases"/>
    <property type="match status" value="1"/>
</dbReference>
<reference evidence="3 4" key="1">
    <citation type="journal article" date="2003" name="Int. J. Syst. Evol. Microbiol.">
        <title>Virgibacillus carmonensis sp. nov., Virgibacillus necropolis sp. nov. and Virgibacillus picturae sp. nov., three novel species isolated from deteriorated mural paintings, transfer of the species of the genus salibacillus to Virgibacillus, as Virgibacillus marismortui comb. nov. and Virgibacillus salexigens comb. nov., and emended description of the genus Virgibacillus.</title>
        <authorList>
            <person name="Heyrman J."/>
            <person name="Logan N.A."/>
            <person name="Busse H.J."/>
            <person name="Balcaen A."/>
            <person name="Lebbe L."/>
            <person name="Rodriguez-Diaz M."/>
            <person name="Swings J."/>
            <person name="De Vos P."/>
        </authorList>
    </citation>
    <scope>NUCLEOTIDE SEQUENCE [LARGE SCALE GENOMIC DNA]</scope>
    <source>
        <strain evidence="3 4">LMG 19488</strain>
    </source>
</reference>
<comment type="similarity">
    <text evidence="1">Belongs to the metallo-dependent hydrolases superfamily.</text>
</comment>
<evidence type="ECO:0000256" key="1">
    <source>
        <dbReference type="ARBA" id="ARBA00038310"/>
    </source>
</evidence>
<dbReference type="KEGG" id="vne:CFK40_03790"/>
<dbReference type="Proteomes" id="UP000204391">
    <property type="component" value="Chromosome"/>
</dbReference>
<dbReference type="PANTHER" id="PTHR43569:SF2">
    <property type="entry name" value="AMIDOHYDROLASE-RELATED DOMAIN-CONTAINING PROTEIN"/>
    <property type="match status" value="1"/>
</dbReference>
<keyword evidence="3" id="KW-0378">Hydrolase</keyword>
<feature type="domain" description="Amidohydrolase-related" evidence="2">
    <location>
        <begin position="9"/>
        <end position="282"/>
    </location>
</feature>
<dbReference type="InterPro" id="IPR052350">
    <property type="entry name" value="Metallo-dep_Lactonases"/>
</dbReference>
<dbReference type="EMBL" id="CP022437">
    <property type="protein sequence ID" value="ASN04190.1"/>
    <property type="molecule type" value="Genomic_DNA"/>
</dbReference>
<gene>
    <name evidence="3" type="ORF">CFK40_03790</name>
</gene>
<evidence type="ECO:0000259" key="2">
    <source>
        <dbReference type="Pfam" id="PF04909"/>
    </source>
</evidence>
<proteinExistence type="inferred from homology"/>